<proteinExistence type="predicted"/>
<dbReference type="Gene3D" id="3.90.1200.10">
    <property type="match status" value="1"/>
</dbReference>
<evidence type="ECO:0000313" key="1">
    <source>
        <dbReference type="EMBL" id="TNN77270.1"/>
    </source>
</evidence>
<keyword evidence="1" id="KW-0418">Kinase</keyword>
<organism evidence="1 2">
    <name type="scientific">Liparis tanakae</name>
    <name type="common">Tanaka's snailfish</name>
    <dbReference type="NCBI Taxonomy" id="230148"/>
    <lineage>
        <taxon>Eukaryota</taxon>
        <taxon>Metazoa</taxon>
        <taxon>Chordata</taxon>
        <taxon>Craniata</taxon>
        <taxon>Vertebrata</taxon>
        <taxon>Euteleostomi</taxon>
        <taxon>Actinopterygii</taxon>
        <taxon>Neopterygii</taxon>
        <taxon>Teleostei</taxon>
        <taxon>Neoteleostei</taxon>
        <taxon>Acanthomorphata</taxon>
        <taxon>Eupercaria</taxon>
        <taxon>Perciformes</taxon>
        <taxon>Cottioidei</taxon>
        <taxon>Cottales</taxon>
        <taxon>Liparidae</taxon>
        <taxon>Liparis</taxon>
    </lineage>
</organism>
<dbReference type="EMBL" id="SRLO01000085">
    <property type="protein sequence ID" value="TNN77270.1"/>
    <property type="molecule type" value="Genomic_DNA"/>
</dbReference>
<sequence>MGAVATQRRPEVTEASNFFWGLWGILQSRFSSIDFDFLRLVFCDGGLHPLAVRPGVGVWL</sequence>
<dbReference type="Proteomes" id="UP000314294">
    <property type="component" value="Unassembled WGS sequence"/>
</dbReference>
<protein>
    <submittedName>
        <fullName evidence="1">Ethanolamine kinase 2</fullName>
    </submittedName>
</protein>
<name>A0A4Z2IH37_9TELE</name>
<evidence type="ECO:0000313" key="2">
    <source>
        <dbReference type="Proteomes" id="UP000314294"/>
    </source>
</evidence>
<keyword evidence="1" id="KW-0808">Transferase</keyword>
<dbReference type="AlphaFoldDB" id="A0A4Z2IH37"/>
<gene>
    <name evidence="1" type="primary">ETNK2</name>
    <name evidence="1" type="ORF">EYF80_012577</name>
</gene>
<dbReference type="OrthoDB" id="3649325at2759"/>
<reference evidence="1 2" key="1">
    <citation type="submission" date="2019-03" db="EMBL/GenBank/DDBJ databases">
        <title>First draft genome of Liparis tanakae, snailfish: a comprehensive survey of snailfish specific genes.</title>
        <authorList>
            <person name="Kim W."/>
            <person name="Song I."/>
            <person name="Jeong J.-H."/>
            <person name="Kim D."/>
            <person name="Kim S."/>
            <person name="Ryu S."/>
            <person name="Song J.Y."/>
            <person name="Lee S.K."/>
        </authorList>
    </citation>
    <scope>NUCLEOTIDE SEQUENCE [LARGE SCALE GENOMIC DNA]</scope>
    <source>
        <tissue evidence="1">Muscle</tissue>
    </source>
</reference>
<dbReference type="GO" id="GO:0016301">
    <property type="term" value="F:kinase activity"/>
    <property type="evidence" value="ECO:0007669"/>
    <property type="project" value="UniProtKB-KW"/>
</dbReference>
<keyword evidence="2" id="KW-1185">Reference proteome</keyword>
<accession>A0A4Z2IH37</accession>
<comment type="caution">
    <text evidence="1">The sequence shown here is derived from an EMBL/GenBank/DDBJ whole genome shotgun (WGS) entry which is preliminary data.</text>
</comment>